<evidence type="ECO:0000313" key="1">
    <source>
        <dbReference type="EMBL" id="KAF7427394.1"/>
    </source>
</evidence>
<reference evidence="1" key="1">
    <citation type="journal article" date="2020" name="G3 (Bethesda)">
        <title>High-Quality Assemblies for Three Invasive Social Wasps from the &lt;i&gt;Vespula&lt;/i&gt; Genus.</title>
        <authorList>
            <person name="Harrop T.W.R."/>
            <person name="Guhlin J."/>
            <person name="McLaughlin G.M."/>
            <person name="Permina E."/>
            <person name="Stockwell P."/>
            <person name="Gilligan J."/>
            <person name="Le Lec M.F."/>
            <person name="Gruber M.A.M."/>
            <person name="Quinn O."/>
            <person name="Lovegrove M."/>
            <person name="Duncan E.J."/>
            <person name="Remnant E.J."/>
            <person name="Van Eeckhoven J."/>
            <person name="Graham B."/>
            <person name="Knapp R.A."/>
            <person name="Langford K.W."/>
            <person name="Kronenberg Z."/>
            <person name="Press M.O."/>
            <person name="Eacker S.M."/>
            <person name="Wilson-Rankin E.E."/>
            <person name="Purcell J."/>
            <person name="Lester P.J."/>
            <person name="Dearden P.K."/>
        </authorList>
    </citation>
    <scope>NUCLEOTIDE SEQUENCE</scope>
    <source>
        <strain evidence="1">Volc-1</strain>
    </source>
</reference>
<keyword evidence="2" id="KW-1185">Reference proteome</keyword>
<accession>A0A834P471</accession>
<dbReference type="AlphaFoldDB" id="A0A834P471"/>
<proteinExistence type="predicted"/>
<dbReference type="Proteomes" id="UP000600918">
    <property type="component" value="Unassembled WGS sequence"/>
</dbReference>
<protein>
    <submittedName>
        <fullName evidence="1">Uncharacterized protein</fullName>
    </submittedName>
</protein>
<organism evidence="1 2">
    <name type="scientific">Vespula pensylvanica</name>
    <name type="common">Western yellow jacket</name>
    <name type="synonym">Wasp</name>
    <dbReference type="NCBI Taxonomy" id="30213"/>
    <lineage>
        <taxon>Eukaryota</taxon>
        <taxon>Metazoa</taxon>
        <taxon>Ecdysozoa</taxon>
        <taxon>Arthropoda</taxon>
        <taxon>Hexapoda</taxon>
        <taxon>Insecta</taxon>
        <taxon>Pterygota</taxon>
        <taxon>Neoptera</taxon>
        <taxon>Endopterygota</taxon>
        <taxon>Hymenoptera</taxon>
        <taxon>Apocrita</taxon>
        <taxon>Aculeata</taxon>
        <taxon>Vespoidea</taxon>
        <taxon>Vespidae</taxon>
        <taxon>Vespinae</taxon>
        <taxon>Vespula</taxon>
    </lineage>
</organism>
<gene>
    <name evidence="1" type="ORF">H0235_007088</name>
</gene>
<evidence type="ECO:0000313" key="2">
    <source>
        <dbReference type="Proteomes" id="UP000600918"/>
    </source>
</evidence>
<name>A0A834P471_VESPE</name>
<sequence length="73" mass="8095">MGFVTGEYDDSRGGTITHATSLSLMFSREYDERRGGEYDDSRGGTCNRATSLSLMFSCKKIQFPDIGKTFSAH</sequence>
<comment type="caution">
    <text evidence="1">The sequence shown here is derived from an EMBL/GenBank/DDBJ whole genome shotgun (WGS) entry which is preliminary data.</text>
</comment>
<dbReference type="EMBL" id="JACSDY010000005">
    <property type="protein sequence ID" value="KAF7427394.1"/>
    <property type="molecule type" value="Genomic_DNA"/>
</dbReference>